<keyword evidence="12" id="KW-0460">Magnesium</keyword>
<dbReference type="SFLD" id="SFLDS00003">
    <property type="entry name" value="Haloacid_Dehalogenase"/>
    <property type="match status" value="1"/>
</dbReference>
<keyword evidence="13" id="KW-1278">Translocase</keyword>
<feature type="transmembrane region" description="Helical" evidence="19">
    <location>
        <begin position="60"/>
        <end position="93"/>
    </location>
</feature>
<feature type="transmembrane region" description="Helical" evidence="19">
    <location>
        <begin position="726"/>
        <end position="749"/>
    </location>
</feature>
<dbReference type="InterPro" id="IPR023214">
    <property type="entry name" value="HAD_sf"/>
</dbReference>
<keyword evidence="8" id="KW-0597">Phosphoprotein</keyword>
<dbReference type="Pfam" id="PF00689">
    <property type="entry name" value="Cation_ATPase_C"/>
    <property type="match status" value="1"/>
</dbReference>
<keyword evidence="7" id="KW-0997">Cell inner membrane</keyword>
<evidence type="ECO:0000256" key="3">
    <source>
        <dbReference type="ARBA" id="ARBA00008746"/>
    </source>
</evidence>
<feature type="transmembrane region" description="Helical" evidence="19">
    <location>
        <begin position="761"/>
        <end position="778"/>
    </location>
</feature>
<comment type="function">
    <text evidence="1">Mediates magnesium influx to the cytosol.</text>
</comment>
<dbReference type="Pfam" id="PF13246">
    <property type="entry name" value="Cation_ATPase"/>
    <property type="match status" value="1"/>
</dbReference>
<dbReference type="PRINTS" id="PR01836">
    <property type="entry name" value="MGATPASE"/>
</dbReference>
<evidence type="ECO:0000256" key="18">
    <source>
        <dbReference type="ARBA" id="ARBA00049360"/>
    </source>
</evidence>
<dbReference type="InterPro" id="IPR023299">
    <property type="entry name" value="ATPase_P-typ_cyto_dom_N"/>
</dbReference>
<evidence type="ECO:0000256" key="13">
    <source>
        <dbReference type="ARBA" id="ARBA00022967"/>
    </source>
</evidence>
<keyword evidence="22" id="KW-1185">Reference proteome</keyword>
<feature type="transmembrane region" description="Helical" evidence="19">
    <location>
        <begin position="790"/>
        <end position="813"/>
    </location>
</feature>
<feature type="transmembrane region" description="Helical" evidence="19">
    <location>
        <begin position="277"/>
        <end position="301"/>
    </location>
</feature>
<evidence type="ECO:0000256" key="7">
    <source>
        <dbReference type="ARBA" id="ARBA00022519"/>
    </source>
</evidence>
<evidence type="ECO:0000256" key="10">
    <source>
        <dbReference type="ARBA" id="ARBA00022741"/>
    </source>
</evidence>
<dbReference type="InterPro" id="IPR023298">
    <property type="entry name" value="ATPase_P-typ_TM_dom_sf"/>
</dbReference>
<dbReference type="Gene3D" id="2.70.150.10">
    <property type="entry name" value="Calcium-transporting ATPase, cytoplasmic transduction domain A"/>
    <property type="match status" value="1"/>
</dbReference>
<dbReference type="InterPro" id="IPR059000">
    <property type="entry name" value="ATPase_P-type_domA"/>
</dbReference>
<evidence type="ECO:0000259" key="20">
    <source>
        <dbReference type="SMART" id="SM00831"/>
    </source>
</evidence>
<dbReference type="InterPro" id="IPR018303">
    <property type="entry name" value="ATPase_P-typ_P_site"/>
</dbReference>
<dbReference type="SFLD" id="SFLDF00027">
    <property type="entry name" value="p-type_atpase"/>
    <property type="match status" value="1"/>
</dbReference>
<evidence type="ECO:0000256" key="1">
    <source>
        <dbReference type="ARBA" id="ARBA00003954"/>
    </source>
</evidence>
<reference evidence="21 22" key="1">
    <citation type="journal article" date="2022" name="BMC Genomics">
        <title>Comparative genome analysis of mycobacteria focusing on tRNA and non-coding RNA.</title>
        <authorList>
            <person name="Behra P.R.K."/>
            <person name="Pettersson B.M.F."/>
            <person name="Ramesh M."/>
            <person name="Das S."/>
            <person name="Dasgupta S."/>
            <person name="Kirsebom L.A."/>
        </authorList>
    </citation>
    <scope>NUCLEOTIDE SEQUENCE [LARGE SCALE GENOMIC DNA]</scope>
    <source>
        <strain evidence="21 22">DSM 44078</strain>
    </source>
</reference>
<dbReference type="PROSITE" id="PS00154">
    <property type="entry name" value="ATPASE_E1_E2"/>
    <property type="match status" value="1"/>
</dbReference>
<evidence type="ECO:0000256" key="17">
    <source>
        <dbReference type="ARBA" id="ARBA00047295"/>
    </source>
</evidence>
<name>A0ABT3CLW4_9MYCO</name>
<dbReference type="Gene3D" id="3.40.50.1000">
    <property type="entry name" value="HAD superfamily/HAD-like"/>
    <property type="match status" value="1"/>
</dbReference>
<dbReference type="Gene3D" id="3.40.1110.10">
    <property type="entry name" value="Calcium-transporting ATPase, cytoplasmic domain N"/>
    <property type="match status" value="1"/>
</dbReference>
<accession>A0ABT3CLW4</accession>
<evidence type="ECO:0000256" key="15">
    <source>
        <dbReference type="ARBA" id="ARBA00023136"/>
    </source>
</evidence>
<evidence type="ECO:0000256" key="14">
    <source>
        <dbReference type="ARBA" id="ARBA00022989"/>
    </source>
</evidence>
<comment type="subcellular location">
    <subcellularLocation>
        <location evidence="2">Cell inner membrane</location>
        <topology evidence="2">Multi-pass membrane protein</topology>
    </subcellularLocation>
</comment>
<feature type="transmembrane region" description="Helical" evidence="19">
    <location>
        <begin position="825"/>
        <end position="843"/>
    </location>
</feature>
<feature type="domain" description="Cation-transporting P-type ATPase N-terminal" evidence="20">
    <location>
        <begin position="11"/>
        <end position="76"/>
    </location>
</feature>
<evidence type="ECO:0000256" key="6">
    <source>
        <dbReference type="ARBA" id="ARBA00022475"/>
    </source>
</evidence>
<keyword evidence="10" id="KW-0547">Nucleotide-binding</keyword>
<keyword evidence="14 19" id="KW-1133">Transmembrane helix</keyword>
<keyword evidence="15 19" id="KW-0472">Membrane</keyword>
<evidence type="ECO:0000256" key="2">
    <source>
        <dbReference type="ARBA" id="ARBA00004429"/>
    </source>
</evidence>
<evidence type="ECO:0000256" key="11">
    <source>
        <dbReference type="ARBA" id="ARBA00022840"/>
    </source>
</evidence>
<evidence type="ECO:0000256" key="16">
    <source>
        <dbReference type="ARBA" id="ARBA00029806"/>
    </source>
</evidence>
<sequence length="855" mass="90601">MREAATATEFTLYQSTRSSPRGLTEHDAAQRLAEGGENVSRQDPLPAVSHRVLAAARSPFVALLGSLGVVFAFLGDAHSAATVAIMVLSAVFLRAWQHGRAARAVASLRTGEPATATVRRRSHDEAVAVTREVPVVEVVVGDLVHLVAGDVVPADVRIITSVGLAIDESMLTGQTLPVGKAARLDDGDVPPAVVACPRLCFAGTNVVAGSATGVVVGTGSRTYSGSLRGNASRRGHQSSVDRGVRAVSWTLVRLMLVMAPVVFVVRGMCDGQWTHAAILAVAVAVGLTPEMLPVVVTTTLARGAVRLAARDVLVKRLDAIQDLGAMEVLCFDKTGTLTEDRVVYAHAIDAAGRHDDLAAELAVVASACTDPTGGRFDDAIAFVAQRTAVDPDSHRRLIDEIPFDHRRRRASVVVSRPSGEHRLICQGDGDTVVPCCTTMWVNGVAVEMDQPGRTAVGALIDDYRSAGMQVLCVAVGDLPARLGPYSASDERNLMLAGFVAFVDPVRADASQVVGELAALGISLKMITGDARTVATHVAAQVGIATDGALVGDDLDHLDDNDLRIAARSASMFAEVTPAQKERIVAALRVGGTAVGFVGDGVNDIAALRTSDVGIAADTATDATQQAADLIMLNPDLRVIAEGVIEGRRTLGNTMKYVRITASSNFGNALSVLCAGLLLPILPILPIQLLVQNLLYDAAQLALPWDRVDPGYLSTPRRWQPDGLTRFMMTFGALSSLFDVATFAALWWWFDATHAPVIFQTGWFLEGLLSQLLIVMVLRGKATPWKSPRPATVMVLAACLAAAVGIALPISPLANLLRLQPLPMSYALWLIGVLSGYAVLAYSVKRRYVRHVHDIP</sequence>
<dbReference type="Proteomes" id="UP001526201">
    <property type="component" value="Unassembled WGS sequence"/>
</dbReference>
<dbReference type="InterPro" id="IPR036412">
    <property type="entry name" value="HAD-like_sf"/>
</dbReference>
<evidence type="ECO:0000256" key="8">
    <source>
        <dbReference type="ARBA" id="ARBA00022553"/>
    </source>
</evidence>
<comment type="catalytic activity">
    <reaction evidence="18">
        <text>ATP + H2O = ADP + phosphate + H(+)</text>
        <dbReference type="Rhea" id="RHEA:13065"/>
        <dbReference type="ChEBI" id="CHEBI:15377"/>
        <dbReference type="ChEBI" id="CHEBI:15378"/>
        <dbReference type="ChEBI" id="CHEBI:30616"/>
        <dbReference type="ChEBI" id="CHEBI:43474"/>
        <dbReference type="ChEBI" id="CHEBI:456216"/>
    </reaction>
</comment>
<dbReference type="SUPFAM" id="SSF81665">
    <property type="entry name" value="Calcium ATPase, transmembrane domain M"/>
    <property type="match status" value="1"/>
</dbReference>
<keyword evidence="6" id="KW-1003">Cell membrane</keyword>
<dbReference type="EMBL" id="JACKTY010000051">
    <property type="protein sequence ID" value="MCV7230528.1"/>
    <property type="molecule type" value="Genomic_DNA"/>
</dbReference>
<dbReference type="InterPro" id="IPR006068">
    <property type="entry name" value="ATPase_P-typ_cation-transptr_C"/>
</dbReference>
<dbReference type="EC" id="7.2.2.14" evidence="4"/>
<evidence type="ECO:0000313" key="22">
    <source>
        <dbReference type="Proteomes" id="UP001526201"/>
    </source>
</evidence>
<protein>
    <recommendedName>
        <fullName evidence="5">Magnesium-transporting ATPase, P-type 1</fullName>
        <ecNumber evidence="4">7.2.2.14</ecNumber>
    </recommendedName>
    <alternativeName>
        <fullName evidence="16">Mg(2+) transport ATPase, P-type 1</fullName>
    </alternativeName>
</protein>
<comment type="caution">
    <text evidence="21">The sequence shown here is derived from an EMBL/GenBank/DDBJ whole genome shotgun (WGS) entry which is preliminary data.</text>
</comment>
<dbReference type="InterPro" id="IPR004014">
    <property type="entry name" value="ATPase_P-typ_cation-transptr_N"/>
</dbReference>
<keyword evidence="11" id="KW-0067">ATP-binding</keyword>
<comment type="similarity">
    <text evidence="3">Belongs to the cation transport ATPase (P-type) (TC 3.A.3) family. Type IIIB subfamily.</text>
</comment>
<dbReference type="Pfam" id="PF00690">
    <property type="entry name" value="Cation_ATPase_N"/>
    <property type="match status" value="1"/>
</dbReference>
<organism evidence="21 22">
    <name type="scientific">Mycolicibacterium komossense</name>
    <dbReference type="NCBI Taxonomy" id="1779"/>
    <lineage>
        <taxon>Bacteria</taxon>
        <taxon>Bacillati</taxon>
        <taxon>Actinomycetota</taxon>
        <taxon>Actinomycetes</taxon>
        <taxon>Mycobacteriales</taxon>
        <taxon>Mycobacteriaceae</taxon>
        <taxon>Mycolicibacterium</taxon>
    </lineage>
</organism>
<dbReference type="InterPro" id="IPR006415">
    <property type="entry name" value="P-type_ATPase_IIIB"/>
</dbReference>
<dbReference type="InterPro" id="IPR001757">
    <property type="entry name" value="P_typ_ATPase"/>
</dbReference>
<dbReference type="SUPFAM" id="SSF81653">
    <property type="entry name" value="Calcium ATPase, transduction domain A"/>
    <property type="match status" value="1"/>
</dbReference>
<dbReference type="SUPFAM" id="SSF56784">
    <property type="entry name" value="HAD-like"/>
    <property type="match status" value="1"/>
</dbReference>
<feature type="transmembrane region" description="Helical" evidence="19">
    <location>
        <begin position="243"/>
        <end position="265"/>
    </location>
</feature>
<dbReference type="SFLD" id="SFLDG00002">
    <property type="entry name" value="C1.7:_P-type_atpase_like"/>
    <property type="match status" value="1"/>
</dbReference>
<evidence type="ECO:0000256" key="4">
    <source>
        <dbReference type="ARBA" id="ARBA00012786"/>
    </source>
</evidence>
<evidence type="ECO:0000256" key="12">
    <source>
        <dbReference type="ARBA" id="ARBA00022842"/>
    </source>
</evidence>
<evidence type="ECO:0000256" key="9">
    <source>
        <dbReference type="ARBA" id="ARBA00022692"/>
    </source>
</evidence>
<dbReference type="SMART" id="SM00831">
    <property type="entry name" value="Cation_ATPase_N"/>
    <property type="match status" value="1"/>
</dbReference>
<dbReference type="Pfam" id="PF00122">
    <property type="entry name" value="E1-E2_ATPase"/>
    <property type="match status" value="1"/>
</dbReference>
<dbReference type="Gene3D" id="1.20.1110.10">
    <property type="entry name" value="Calcium-transporting ATPase, transmembrane domain"/>
    <property type="match status" value="1"/>
</dbReference>
<evidence type="ECO:0000256" key="19">
    <source>
        <dbReference type="SAM" id="Phobius"/>
    </source>
</evidence>
<dbReference type="PANTHER" id="PTHR42861">
    <property type="entry name" value="CALCIUM-TRANSPORTING ATPASE"/>
    <property type="match status" value="1"/>
</dbReference>
<keyword evidence="9 19" id="KW-0812">Transmembrane</keyword>
<dbReference type="NCBIfam" id="TIGR01494">
    <property type="entry name" value="ATPase_P-type"/>
    <property type="match status" value="2"/>
</dbReference>
<gene>
    <name evidence="21" type="primary">mgtA</name>
    <name evidence="21" type="ORF">H7J73_31430</name>
</gene>
<dbReference type="NCBIfam" id="TIGR01524">
    <property type="entry name" value="ATPase-IIIB_Mg"/>
    <property type="match status" value="1"/>
</dbReference>
<evidence type="ECO:0000313" key="21">
    <source>
        <dbReference type="EMBL" id="MCV7230528.1"/>
    </source>
</evidence>
<proteinExistence type="inferred from homology"/>
<dbReference type="InterPro" id="IPR044492">
    <property type="entry name" value="P_typ_ATPase_HD_dom"/>
</dbReference>
<dbReference type="InterPro" id="IPR008250">
    <property type="entry name" value="ATPase_P-typ_transduc_dom_A_sf"/>
</dbReference>
<evidence type="ECO:0000256" key="5">
    <source>
        <dbReference type="ARBA" id="ARBA00013555"/>
    </source>
</evidence>
<comment type="catalytic activity">
    <reaction evidence="17">
        <text>Mg(2+)(out) + ATP + H2O = Mg(2+)(in) + ADP + phosphate + H(+)</text>
        <dbReference type="Rhea" id="RHEA:10260"/>
        <dbReference type="ChEBI" id="CHEBI:15377"/>
        <dbReference type="ChEBI" id="CHEBI:15378"/>
        <dbReference type="ChEBI" id="CHEBI:18420"/>
        <dbReference type="ChEBI" id="CHEBI:30616"/>
        <dbReference type="ChEBI" id="CHEBI:43474"/>
        <dbReference type="ChEBI" id="CHEBI:456216"/>
        <dbReference type="EC" id="7.2.2.14"/>
    </reaction>
</comment>